<name>H5XP86_9PSEU</name>
<gene>
    <name evidence="3" type="ORF">SaccyDRAFT_5004</name>
</gene>
<dbReference type="AlphaFoldDB" id="H5XP86"/>
<feature type="compositionally biased region" description="Low complexity" evidence="1">
    <location>
        <begin position="21"/>
        <end position="37"/>
    </location>
</feature>
<keyword evidence="4" id="KW-1185">Reference proteome</keyword>
<sequence length="209" mass="21647">MGQPPGWYPQQPRQYPPQQPSSPYGAGWPQQPGHFPQPGHPGAGPRPASPAMAYTAAALFVPAIVMAVIAAVIGWSGVPGNEVQAGMYLSLFGLAFAYEITGNVDFAIAATVTLASTTAVFTLLVALRVNAFRWLLAVVGVVAVAYHGYAVVYLLGAGVGGLVVLPAVTLLFWVVPTLVVMLPPVGRAMRRSGQQSVAGAFGPGYGPGH</sequence>
<dbReference type="Proteomes" id="UP000002791">
    <property type="component" value="Chromosome"/>
</dbReference>
<dbReference type="STRING" id="882082.SaccyDRAFT_5004"/>
<protein>
    <submittedName>
        <fullName evidence="3">Uncharacterized protein</fullName>
    </submittedName>
</protein>
<proteinExistence type="predicted"/>
<feature type="transmembrane region" description="Helical" evidence="2">
    <location>
        <begin position="107"/>
        <end position="127"/>
    </location>
</feature>
<dbReference type="RefSeq" id="WP_005460343.1">
    <property type="nucleotide sequence ID" value="NZ_CM001440.1"/>
</dbReference>
<feature type="transmembrane region" description="Helical" evidence="2">
    <location>
        <begin position="134"/>
        <end position="156"/>
    </location>
</feature>
<feature type="transmembrane region" description="Helical" evidence="2">
    <location>
        <begin position="51"/>
        <end position="73"/>
    </location>
</feature>
<feature type="region of interest" description="Disordered" evidence="1">
    <location>
        <begin position="1"/>
        <end position="47"/>
    </location>
</feature>
<evidence type="ECO:0000313" key="4">
    <source>
        <dbReference type="Proteomes" id="UP000002791"/>
    </source>
</evidence>
<feature type="compositionally biased region" description="Low complexity" evidence="1">
    <location>
        <begin position="1"/>
        <end position="13"/>
    </location>
</feature>
<keyword evidence="2" id="KW-0472">Membrane</keyword>
<evidence type="ECO:0000256" key="2">
    <source>
        <dbReference type="SAM" id="Phobius"/>
    </source>
</evidence>
<keyword evidence="2" id="KW-1133">Transmembrane helix</keyword>
<organism evidence="3 4">
    <name type="scientific">Saccharomonospora cyanea NA-134</name>
    <dbReference type="NCBI Taxonomy" id="882082"/>
    <lineage>
        <taxon>Bacteria</taxon>
        <taxon>Bacillati</taxon>
        <taxon>Actinomycetota</taxon>
        <taxon>Actinomycetes</taxon>
        <taxon>Pseudonocardiales</taxon>
        <taxon>Pseudonocardiaceae</taxon>
        <taxon>Saccharomonospora</taxon>
    </lineage>
</organism>
<dbReference type="eggNOG" id="ENOG5032BEF">
    <property type="taxonomic scope" value="Bacteria"/>
</dbReference>
<accession>H5XP86</accession>
<feature type="transmembrane region" description="Helical" evidence="2">
    <location>
        <begin position="85"/>
        <end position="101"/>
    </location>
</feature>
<feature type="transmembrane region" description="Helical" evidence="2">
    <location>
        <begin position="162"/>
        <end position="182"/>
    </location>
</feature>
<evidence type="ECO:0000313" key="3">
    <source>
        <dbReference type="EMBL" id="EHR63799.1"/>
    </source>
</evidence>
<evidence type="ECO:0000256" key="1">
    <source>
        <dbReference type="SAM" id="MobiDB-lite"/>
    </source>
</evidence>
<keyword evidence="2" id="KW-0812">Transmembrane</keyword>
<dbReference type="HOGENOM" id="CLU_1314653_0_0_11"/>
<dbReference type="EMBL" id="CM001440">
    <property type="protein sequence ID" value="EHR63799.1"/>
    <property type="molecule type" value="Genomic_DNA"/>
</dbReference>
<reference evidence="3 4" key="1">
    <citation type="submission" date="2011-11" db="EMBL/GenBank/DDBJ databases">
        <title>The Noncontiguous Finished sequence of Saccharomonospora cyanea NA-134.</title>
        <authorList>
            <consortium name="US DOE Joint Genome Institute"/>
            <person name="Lucas S."/>
            <person name="Han J."/>
            <person name="Lapidus A."/>
            <person name="Cheng J.-F."/>
            <person name="Goodwin L."/>
            <person name="Pitluck S."/>
            <person name="Peters L."/>
            <person name="Ovchinnikova G."/>
            <person name="Lu M."/>
            <person name="Detter J.C."/>
            <person name="Han C."/>
            <person name="Tapia R."/>
            <person name="Land M."/>
            <person name="Hauser L."/>
            <person name="Kyrpides N."/>
            <person name="Ivanova N."/>
            <person name="Pagani I."/>
            <person name="Brambilla E.-M."/>
            <person name="Klenk H.-P."/>
            <person name="Woyke T."/>
        </authorList>
    </citation>
    <scope>NUCLEOTIDE SEQUENCE [LARGE SCALE GENOMIC DNA]</scope>
    <source>
        <strain evidence="3 4">NA-134</strain>
    </source>
</reference>